<dbReference type="InterPro" id="IPR006073">
    <property type="entry name" value="GTP-bd"/>
</dbReference>
<evidence type="ECO:0000313" key="3">
    <source>
        <dbReference type="EMBL" id="OKH94957.1"/>
    </source>
</evidence>
<dbReference type="Gene3D" id="3.40.50.300">
    <property type="entry name" value="P-loop containing nucleotide triphosphate hydrolases"/>
    <property type="match status" value="1"/>
</dbReference>
<dbReference type="STRING" id="1048205.AB852_12540"/>
<dbReference type="Pfam" id="PF01926">
    <property type="entry name" value="MMR_HSR1"/>
    <property type="match status" value="1"/>
</dbReference>
<accession>A0A1Q4VAV8</accession>
<dbReference type="Proteomes" id="UP000186455">
    <property type="component" value="Unassembled WGS sequence"/>
</dbReference>
<dbReference type="RefSeq" id="WP_073787140.1">
    <property type="nucleotide sequence ID" value="NZ_LFBV01000002.1"/>
</dbReference>
<feature type="region of interest" description="Disordered" evidence="1">
    <location>
        <begin position="394"/>
        <end position="453"/>
    </location>
</feature>
<evidence type="ECO:0000256" key="1">
    <source>
        <dbReference type="SAM" id="MobiDB-lite"/>
    </source>
</evidence>
<reference evidence="3 4" key="1">
    <citation type="submission" date="2015-06" db="EMBL/GenBank/DDBJ databases">
        <title>Cloning and characterization of the uncialamcin biosynthetic gene cluster.</title>
        <authorList>
            <person name="Yan X."/>
            <person name="Huang T."/>
            <person name="Ge H."/>
            <person name="Shen B."/>
        </authorList>
    </citation>
    <scope>NUCLEOTIDE SEQUENCE [LARGE SCALE GENOMIC DNA]</scope>
    <source>
        <strain evidence="3 4">DCA2648</strain>
    </source>
</reference>
<feature type="compositionally biased region" description="Pro residues" evidence="1">
    <location>
        <begin position="404"/>
        <end position="435"/>
    </location>
</feature>
<gene>
    <name evidence="3" type="ORF">AB852_12540</name>
</gene>
<organism evidence="3 4">
    <name type="scientific">Streptomyces uncialis</name>
    <dbReference type="NCBI Taxonomy" id="1048205"/>
    <lineage>
        <taxon>Bacteria</taxon>
        <taxon>Bacillati</taxon>
        <taxon>Actinomycetota</taxon>
        <taxon>Actinomycetes</taxon>
        <taxon>Kitasatosporales</taxon>
        <taxon>Streptomycetaceae</taxon>
        <taxon>Streptomyces</taxon>
    </lineage>
</organism>
<feature type="compositionally biased region" description="Low complexity" evidence="1">
    <location>
        <begin position="436"/>
        <end position="452"/>
    </location>
</feature>
<evidence type="ECO:0000259" key="2">
    <source>
        <dbReference type="Pfam" id="PF01926"/>
    </source>
</evidence>
<keyword evidence="4" id="KW-1185">Reference proteome</keyword>
<feature type="domain" description="G" evidence="2">
    <location>
        <begin position="42"/>
        <end position="162"/>
    </location>
</feature>
<proteinExistence type="predicted"/>
<dbReference type="InterPro" id="IPR027417">
    <property type="entry name" value="P-loop_NTPase"/>
</dbReference>
<dbReference type="CDD" id="cd00882">
    <property type="entry name" value="Ras_like_GTPase"/>
    <property type="match status" value="1"/>
</dbReference>
<sequence>MSAAPTVRAVIARHCRELLADPLLHGDPTLRDIAAQCHQPLRVLLVGNVSTGKSTLLNALIAGPLAATAFEETTSSVTWYHGPELTDPVLPDPGHRSVTTDFPLAGRVMLGDSPGLNTLSDNPRETLRMLGGSDLTGAAAAFVCVLVGGRVDQWAEGLEELAAFSAGPFDLVGNIVAVMAKVDEVPEAVEDIERRVRGDTTATFRFAAVNQLMAAAARTGAVDDRIVATLDRLRTLPVLHGRSAPAWDRLAEEAGTSLPPGHLKALEQAVGAPAWLPALVAATAGMTTTGAVAEQFERMSRIRSLEAVLSDLADDSDLFTSTAAVLRLRRLAARLRPGPAALVRARLADLTATMHTSGLHRRAAARLVRHTDVGSGLTEHEREAAQALLRWPDAEADGGASPSPASPPSPSPSPSPASSPSPSPASSPASSPSPSPDTSAADGDTADRTTAAEVDAGAVLARWTAYEADPFRDSRSREVAALVIETARHRLRTTTRQEES</sequence>
<name>A0A1Q4VAV8_9ACTN</name>
<dbReference type="AlphaFoldDB" id="A0A1Q4VAV8"/>
<dbReference type="SUPFAM" id="SSF52540">
    <property type="entry name" value="P-loop containing nucleoside triphosphate hydrolases"/>
    <property type="match status" value="1"/>
</dbReference>
<dbReference type="EMBL" id="LFBV01000002">
    <property type="protein sequence ID" value="OKH94957.1"/>
    <property type="molecule type" value="Genomic_DNA"/>
</dbReference>
<evidence type="ECO:0000313" key="4">
    <source>
        <dbReference type="Proteomes" id="UP000186455"/>
    </source>
</evidence>
<comment type="caution">
    <text evidence="3">The sequence shown here is derived from an EMBL/GenBank/DDBJ whole genome shotgun (WGS) entry which is preliminary data.</text>
</comment>
<dbReference type="GO" id="GO:0005525">
    <property type="term" value="F:GTP binding"/>
    <property type="evidence" value="ECO:0007669"/>
    <property type="project" value="InterPro"/>
</dbReference>
<protein>
    <recommendedName>
        <fullName evidence="2">G domain-containing protein</fullName>
    </recommendedName>
</protein>